<dbReference type="STRING" id="7227.FBpp0111387"/>
<evidence type="ECO:0000256" key="1">
    <source>
        <dbReference type="SAM" id="MobiDB-lite"/>
    </source>
</evidence>
<reference evidence="3 6" key="1">
    <citation type="journal article" date="2000" name="Science">
        <title>The genome sequence of Drosophila melanogaster.</title>
        <authorList>
            <person name="Adams M.D."/>
            <person name="Celniker S.E."/>
            <person name="Holt R.A."/>
            <person name="Evans C.A."/>
            <person name="Gocayne J.D."/>
            <person name="Amanatides P.G."/>
            <person name="Scherer S.E."/>
            <person name="Li P.W."/>
            <person name="Hoskins R.A."/>
            <person name="Galle R.F."/>
            <person name="George R.A."/>
            <person name="Lewis S.E."/>
            <person name="Richards S."/>
            <person name="Ashburner M."/>
            <person name="Henderson S.N."/>
            <person name="Sutton G.G."/>
            <person name="Wortman J.R."/>
            <person name="Yandell M.D."/>
            <person name="Zhang Q."/>
            <person name="Chen L.X."/>
            <person name="Brandon R.C."/>
            <person name="Rogers Y.H."/>
            <person name="Blazej R.G."/>
            <person name="Champe M."/>
            <person name="Pfeiffer B.D."/>
            <person name="Wan K.H."/>
            <person name="Doyle C."/>
            <person name="Baxter E.G."/>
            <person name="Helt G."/>
            <person name="Nelson C.R."/>
            <person name="Gabor G.L."/>
            <person name="Abril J.F."/>
            <person name="Agbayani A."/>
            <person name="An H.J."/>
            <person name="Andrews-Pfannkoch C."/>
            <person name="Baldwin D."/>
            <person name="Ballew R.M."/>
            <person name="Basu A."/>
            <person name="Baxendale J."/>
            <person name="Bayraktaroglu L."/>
            <person name="Beasley E.M."/>
            <person name="Beeson K.Y."/>
            <person name="Benos P.V."/>
            <person name="Berman B.P."/>
            <person name="Bhandari D."/>
            <person name="Bolshakov S."/>
            <person name="Borkova D."/>
            <person name="Botchan M.R."/>
            <person name="Bouck J."/>
            <person name="Brokstein P."/>
            <person name="Brottier P."/>
            <person name="Burtis K.C."/>
            <person name="Busam D.A."/>
            <person name="Butler H."/>
            <person name="Cadieu E."/>
            <person name="Center A."/>
            <person name="Chandra I."/>
            <person name="Cherry J.M."/>
            <person name="Cawley S."/>
            <person name="Dahlke C."/>
            <person name="Davenport L.B."/>
            <person name="Davies P."/>
            <person name="de Pablos B."/>
            <person name="Delcher A."/>
            <person name="Deng Z."/>
            <person name="Mays A.D."/>
            <person name="Dew I."/>
            <person name="Dietz S.M."/>
            <person name="Dodson K."/>
            <person name="Doup L.E."/>
            <person name="Downes M."/>
            <person name="Dugan-Rocha S."/>
            <person name="Dunkov B.C."/>
            <person name="Dunn P."/>
            <person name="Durbin K.J."/>
            <person name="Evangelista C.C."/>
            <person name="Ferraz C."/>
            <person name="Ferriera S."/>
            <person name="Fleischmann W."/>
            <person name="Fosler C."/>
            <person name="Gabrielian A.E."/>
            <person name="Garg N.S."/>
            <person name="Gelbart W.M."/>
            <person name="Glasser K."/>
            <person name="Glodek A."/>
            <person name="Gong F."/>
            <person name="Gorrell J.H."/>
            <person name="Gu Z."/>
            <person name="Guan P."/>
            <person name="Harris M."/>
            <person name="Harris N.L."/>
            <person name="Harvey D."/>
            <person name="Heiman T.J."/>
            <person name="Hernandez J.R."/>
            <person name="Houck J."/>
            <person name="Hostin D."/>
            <person name="Houston K.A."/>
            <person name="Howland T.J."/>
            <person name="Wei M.H."/>
            <person name="Ibegwam C."/>
            <person name="Jalali M."/>
            <person name="Kalush F."/>
            <person name="Karpen G.H."/>
            <person name="Ke Z."/>
            <person name="Kennison J.A."/>
            <person name="Ketchum K.A."/>
            <person name="Kimmel B.E."/>
            <person name="Kodira C.D."/>
            <person name="Kraft C."/>
            <person name="Kravitz S."/>
            <person name="Kulp D."/>
            <person name="Lai Z."/>
            <person name="Lasko P."/>
            <person name="Lei Y."/>
            <person name="Levitsky A.A."/>
            <person name="Li J."/>
            <person name="Li Z."/>
            <person name="Liang Y."/>
            <person name="Lin X."/>
            <person name="Liu X."/>
            <person name="Mattei B."/>
            <person name="McIntosh T.C."/>
            <person name="McLeod M.P."/>
            <person name="McPherson D."/>
            <person name="Merkulov G."/>
            <person name="Milshina N.V."/>
            <person name="Mobarry C."/>
            <person name="Morris J."/>
            <person name="Moshrefi A."/>
            <person name="Mount S.M."/>
            <person name="Moy M."/>
            <person name="Murphy B."/>
            <person name="Murphy L."/>
            <person name="Muzny D.M."/>
            <person name="Nelson D.L."/>
            <person name="Nelson D.R."/>
            <person name="Nelson K.A."/>
            <person name="Nixon K."/>
            <person name="Nusskern D.R."/>
            <person name="Pacleb J.M."/>
            <person name="Palazzolo M."/>
            <person name="Pittman G.S."/>
            <person name="Pan S."/>
            <person name="Pollard J."/>
            <person name="Puri V."/>
            <person name="Reese M.G."/>
            <person name="Reinert K."/>
            <person name="Remington K."/>
            <person name="Saunders R.D."/>
            <person name="Scheeler F."/>
            <person name="Shen H."/>
            <person name="Shue B.C."/>
            <person name="Siden-Kiamos I."/>
            <person name="Simpson M."/>
            <person name="Skupski M.P."/>
            <person name="Smith T."/>
            <person name="Spier E."/>
            <person name="Spradling A.C."/>
            <person name="Stapleton M."/>
            <person name="Strong R."/>
            <person name="Sun E."/>
            <person name="Svirskas R."/>
            <person name="Tector C."/>
            <person name="Turner R."/>
            <person name="Venter E."/>
            <person name="Wang A.H."/>
            <person name="Wang X."/>
            <person name="Wang Z.Y."/>
            <person name="Wassarman D.A."/>
            <person name="Weinstock G.M."/>
            <person name="Weissenbach J."/>
            <person name="Williams S.M."/>
            <person name="WoodageT"/>
            <person name="Worley K.C."/>
            <person name="Wu D."/>
            <person name="Yang S."/>
            <person name="Yao Q.A."/>
            <person name="Ye J."/>
            <person name="Yeh R.F."/>
            <person name="Zaveri J.S."/>
            <person name="Zhan M."/>
            <person name="Zhang G."/>
            <person name="Zhao Q."/>
            <person name="Zheng L."/>
            <person name="Zheng X.H."/>
            <person name="Zhong F.N."/>
            <person name="Zhong W."/>
            <person name="Zhou X."/>
            <person name="Zhu S."/>
            <person name="Zhu X."/>
            <person name="Smith H.O."/>
            <person name="Gibbs R.A."/>
            <person name="Myers E.W."/>
            <person name="Rubin G.M."/>
            <person name="Venter J.C."/>
        </authorList>
    </citation>
    <scope>NUCLEOTIDE SEQUENCE [LARGE SCALE GENOMIC DNA]</scope>
    <source>
        <strain evidence="6">Berkeley</strain>
    </source>
</reference>
<dbReference type="EMBL" id="AE014297">
    <property type="protein sequence ID" value="ABW08691.1"/>
    <property type="molecule type" value="Genomic_DNA"/>
</dbReference>
<dbReference type="PaxDb" id="7227-FBpp0111387"/>
<dbReference type="EMBL" id="BK002600">
    <property type="protein sequence ID" value="DAA04106.1"/>
    <property type="molecule type" value="Genomic_DNA"/>
</dbReference>
<evidence type="ECO:0000256" key="2">
    <source>
        <dbReference type="SAM" id="SignalP"/>
    </source>
</evidence>
<dbReference type="Bgee" id="FBgn0085307">
    <property type="expression patterns" value="Expressed in larva and 6 other cell types or tissues"/>
</dbReference>
<dbReference type="BioGRID-ORCS" id="5740656">
    <property type="hits" value="0 hits in 1 CRISPR screen"/>
</dbReference>
<feature type="region of interest" description="Disordered" evidence="1">
    <location>
        <begin position="25"/>
        <end position="70"/>
    </location>
</feature>
<gene>
    <name evidence="3" type="primary">Dmel\CG34278</name>
    <name evidence="3 5" type="ORF">CG34278</name>
    <name evidence="3" type="ORF">Dmel_CG34278</name>
    <name evidence="4" type="ORF">HDC14069</name>
</gene>
<organism evidence="4">
    <name type="scientific">Drosophila melanogaster</name>
    <name type="common">Fruit fly</name>
    <dbReference type="NCBI Taxonomy" id="7227"/>
    <lineage>
        <taxon>Eukaryota</taxon>
        <taxon>Metazoa</taxon>
        <taxon>Ecdysozoa</taxon>
        <taxon>Arthropoda</taxon>
        <taxon>Hexapoda</taxon>
        <taxon>Insecta</taxon>
        <taxon>Pterygota</taxon>
        <taxon>Neoptera</taxon>
        <taxon>Endopterygota</taxon>
        <taxon>Diptera</taxon>
        <taxon>Brachycera</taxon>
        <taxon>Muscomorpha</taxon>
        <taxon>Ephydroidea</taxon>
        <taxon>Drosophilidae</taxon>
        <taxon>Drosophila</taxon>
        <taxon>Sophophora</taxon>
    </lineage>
</organism>
<reference evidence="4" key="6">
    <citation type="journal article" date="2003" name="Genome Biol.">
        <title>An integrated gene annotation and transcriptional profiling approach towards the full gene content of the Drosophila genome.</title>
        <authorList>
            <person name="Hild M."/>
            <person name="Beckmann B."/>
            <person name="Haas S.A."/>
            <person name="Koch B."/>
            <person name="Solovyev V."/>
            <person name="Busold C."/>
            <person name="Fellenberg K."/>
            <person name="Boutros M."/>
            <person name="Vingron M."/>
            <person name="Sauer F."/>
            <person name="Hoheisel J.D."/>
            <person name="Paro R."/>
        </authorList>
    </citation>
    <scope>NUCLEOTIDE SEQUENCE</scope>
</reference>
<evidence type="ECO:0000313" key="3">
    <source>
        <dbReference type="EMBL" id="ABW08691.1"/>
    </source>
</evidence>
<feature type="compositionally biased region" description="Polar residues" evidence="1">
    <location>
        <begin position="32"/>
        <end position="48"/>
    </location>
</feature>
<dbReference type="AGR" id="FB:FBgn0085307"/>
<protein>
    <submittedName>
        <fullName evidence="4">HDC14069</fullName>
    </submittedName>
</protein>
<reference evidence="6" key="4">
    <citation type="journal article" date="2002" name="Genome Biol.">
        <title>The transposable elements of the Drosophila melanogaster euchromatin: a genomics perspective.</title>
        <authorList>
            <person name="Kaminker J.S."/>
            <person name="Bergman C.M."/>
            <person name="Kronmiller B."/>
            <person name="Carlson J."/>
            <person name="Svirskas R."/>
            <person name="Patel S."/>
            <person name="Frise E."/>
            <person name="Wheeler D.A."/>
            <person name="Lewis S.E."/>
            <person name="Rubin G.M."/>
            <person name="Ashburner M."/>
            <person name="Celniker S.E."/>
        </authorList>
    </citation>
    <scope>NUCLEOTIDE SEQUENCE [LARGE SCALE GENOMIC DNA]</scope>
    <source>
        <strain evidence="6">Berkeley</strain>
    </source>
</reference>
<reference evidence="3 6" key="7">
    <citation type="journal article" date="2005" name="PLoS Comput. Biol.">
        <title>Combined evidence annotation of transposable elements in genome sequences.</title>
        <authorList>
            <person name="Quesneville H."/>
            <person name="Bergman C.M."/>
            <person name="Andrieu O."/>
            <person name="Autard D."/>
            <person name="Nouaud D."/>
            <person name="Ashburner M."/>
            <person name="Anxolabehere D."/>
        </authorList>
    </citation>
    <scope>NUCLEOTIDE SEQUENCE [LARGE SCALE GENOMIC DNA]</scope>
    <source>
        <strain evidence="6">Berkeley</strain>
    </source>
</reference>
<reference evidence="6" key="2">
    <citation type="journal article" date="2002" name="Genome Biol.">
        <title>Finishing a whole-genome shotgun: release 3 of the Drosophila melanogaster euchromatic genome sequence.</title>
        <authorList>
            <person name="Celniker S.E."/>
            <person name="Wheeler D.A."/>
            <person name="Kronmiller B."/>
            <person name="Carlson J.W."/>
            <person name="Halpern A."/>
            <person name="Patel S."/>
            <person name="Adams M."/>
            <person name="Champe M."/>
            <person name="Dugan S.P."/>
            <person name="Frise E."/>
            <person name="Hodgson A."/>
            <person name="George R.A."/>
            <person name="Hoskins R.A."/>
            <person name="Laverty T."/>
            <person name="Muzny D.M."/>
            <person name="Nelson C.R."/>
            <person name="Pacleb J.M."/>
            <person name="Park S."/>
            <person name="Pfeiffer B.D."/>
            <person name="Richards S."/>
            <person name="Sodergren E.J."/>
            <person name="Svirskas R."/>
            <person name="Tabor P.E."/>
            <person name="Wan K."/>
            <person name="Stapleton M."/>
            <person name="Sutton G.G."/>
            <person name="Venter C."/>
            <person name="Weinstock G."/>
            <person name="Scherer S.E."/>
            <person name="Myers E.W."/>
            <person name="Gibbs R.A."/>
            <person name="Rubin G.M."/>
        </authorList>
    </citation>
    <scope>NUCLEOTIDE SEQUENCE [LARGE SCALE GENOMIC DNA]</scope>
    <source>
        <strain evidence="6">Berkeley</strain>
    </source>
</reference>
<dbReference type="UCSC" id="CG34278-RA">
    <property type="organism name" value="d. melanogaster"/>
</dbReference>
<accession>Q6IJW6</accession>
<dbReference type="HOGENOM" id="CLU_2471457_0_0_1"/>
<dbReference type="RefSeq" id="NP_001097817.1">
    <property type="nucleotide sequence ID" value="NM_001104347.2"/>
</dbReference>
<evidence type="ECO:0000313" key="6">
    <source>
        <dbReference type="Proteomes" id="UP000000803"/>
    </source>
</evidence>
<dbReference type="FlyBase" id="FBgn0085307">
    <property type="gene designation" value="CG34278"/>
</dbReference>
<reference evidence="3 6" key="10">
    <citation type="journal article" date="2007" name="Science">
        <title>Sequence finishing and mapping of Drosophila melanogaster heterochromatin.</title>
        <authorList>
            <person name="Hoskins R.A."/>
            <person name="Carlson J.W."/>
            <person name="Kennedy C."/>
            <person name="Acevedo D."/>
            <person name="Evans-Holm M."/>
            <person name="Frise E."/>
            <person name="Wan K.H."/>
            <person name="Park S."/>
            <person name="Mendez-Lago M."/>
            <person name="Rossi F."/>
            <person name="Villasante A."/>
            <person name="Dimitri P."/>
            <person name="Karpen G.H."/>
            <person name="Celniker S.E."/>
        </authorList>
    </citation>
    <scope>NUCLEOTIDE SEQUENCE [LARGE SCALE GENOMIC DNA]</scope>
    <source>
        <strain evidence="6">Berkeley</strain>
    </source>
</reference>
<name>Q6IJW6_DROME</name>
<feature type="compositionally biased region" description="Low complexity" evidence="1">
    <location>
        <begin position="55"/>
        <end position="66"/>
    </location>
</feature>
<reference evidence="6" key="3">
    <citation type="journal article" date="2002" name="Genome Biol.">
        <title>Annotation of the Drosophila melanogaster euchromatic genome: a systematic review.</title>
        <authorList>
            <person name="Misra S."/>
            <person name="Crosby M.A."/>
            <person name="Mungall C.J."/>
            <person name="Matthews B.B."/>
            <person name="Campbell K.S."/>
            <person name="Hradecky P."/>
            <person name="Huang Y."/>
            <person name="Kaminker J.S."/>
            <person name="Millburn G.H."/>
            <person name="Prochnik S.E."/>
            <person name="Smith C.D."/>
            <person name="Tupy J.L."/>
            <person name="Whitfied E.J."/>
            <person name="Bayraktaroglu L."/>
            <person name="Berman B.P."/>
            <person name="Bettencourt B.R."/>
            <person name="Celniker S.E."/>
            <person name="de Grey A.D."/>
            <person name="Drysdale R.A."/>
            <person name="Harris N.L."/>
            <person name="Richter J."/>
            <person name="Russo S."/>
            <person name="Schroeder A.J."/>
            <person name="Shu S.Q."/>
            <person name="Stapleton M."/>
            <person name="Yamada C."/>
            <person name="Ashburner M."/>
            <person name="Gelbart W.M."/>
            <person name="Rubin G.M."/>
            <person name="Lewis S.E."/>
        </authorList>
    </citation>
    <scope>GENOME REANNOTATION</scope>
    <source>
        <strain evidence="6">Berkeley</strain>
    </source>
</reference>
<dbReference type="OMA" id="DFNDYGS"/>
<feature type="chain" id="PRO_5015098308" evidence="2">
    <location>
        <begin position="20"/>
        <end position="91"/>
    </location>
</feature>
<sequence>MKFFAVLFLFCGIVGFAMVASTSPSADYDYGSDSTTEQDTTAPASDTTLAPLAQPPCGSGPQGPCGQVPPPLPPCVGGPGGLCGKKLYFFY</sequence>
<feature type="signal peptide" evidence="2">
    <location>
        <begin position="1"/>
        <end position="19"/>
    </location>
</feature>
<dbReference type="VEuPathDB" id="VectorBase:FBgn0085307"/>
<evidence type="ECO:0000313" key="5">
    <source>
        <dbReference type="FlyBase" id="FBgn0085307"/>
    </source>
</evidence>
<dbReference type="KEGG" id="dme:Dmel_CG34278"/>
<evidence type="ECO:0000313" key="4">
    <source>
        <dbReference type="EMBL" id="DAA04106.1"/>
    </source>
</evidence>
<reference evidence="3" key="15">
    <citation type="submission" date="2024-06" db="EMBL/GenBank/DDBJ databases">
        <title>Drosophila melanogaster release 4 sequence.</title>
        <authorList>
            <consortium name="Berkeley Drosophila Genome Project"/>
            <person name="Celniker S."/>
            <person name="Carlson J."/>
            <person name="Wan K."/>
            <person name="Pfeiffer B."/>
            <person name="Frise E."/>
            <person name="George R."/>
            <person name="Hoskins R."/>
            <person name="Stapleton M."/>
            <person name="Pacleb J."/>
            <person name="Park S."/>
            <person name="Svirskas R."/>
            <person name="Smith E."/>
            <person name="Yu C."/>
            <person name="Rubin G."/>
        </authorList>
    </citation>
    <scope>NUCLEOTIDE SEQUENCE</scope>
</reference>
<keyword evidence="6" id="KW-1185">Reference proteome</keyword>
<dbReference type="GeneID" id="5740656"/>
<reference evidence="3" key="11">
    <citation type="journal article" date="2015" name="G3 (Bethesda)">
        <title>Gene Model Annotations for Drosophila melanogaster: Impact of High-Throughput Data.</title>
        <authorList>
            <consortium name="FlyBase Consortium"/>
            <person name="Matthews B.B."/>
            <person name="Dos Santos G."/>
            <person name="Crosby M.A."/>
            <person name="Emmert D.B."/>
            <person name="St Pierre S.E."/>
            <person name="Gramates L.S."/>
            <person name="Zhou P."/>
            <person name="Schroeder A.J."/>
            <person name="Falls K."/>
            <person name="Strelets V."/>
            <person name="Russo S.M."/>
            <person name="Gelbart W.M."/>
            <person name="null"/>
        </authorList>
    </citation>
    <scope>NUCLEOTIDE SEQUENCE</scope>
</reference>
<dbReference type="Proteomes" id="UP000000803">
    <property type="component" value="Chromosome 3R"/>
</dbReference>
<proteinExistence type="predicted"/>
<reference evidence="3 6" key="9">
    <citation type="journal article" date="2007" name="Science">
        <title>The Release 5.1 annotation of Drosophila melanogaster heterochromatin.</title>
        <authorList>
            <person name="Smith C.D."/>
            <person name="Shu S."/>
            <person name="Mungall C.J."/>
            <person name="Karpen G.H."/>
        </authorList>
    </citation>
    <scope>NUCLEOTIDE SEQUENCE [LARGE SCALE GENOMIC DNA]</scope>
    <source>
        <strain evidence="6">Berkeley</strain>
    </source>
</reference>
<reference evidence="3 6" key="5">
    <citation type="journal article" date="2002" name="Genome Biol.">
        <title>Heterochromatic sequences in a Drosophila whole-genome shotgun assembly.</title>
        <authorList>
            <person name="Hoskins R.A."/>
            <person name="Smith C.D."/>
            <person name="Carlson J.W."/>
            <person name="Carvalho A.B."/>
            <person name="Halpern A."/>
            <person name="Kaminker J.S."/>
            <person name="Kennedy C."/>
            <person name="Mungall C.J."/>
            <person name="Sullivan B.A."/>
            <person name="Sutton G.G."/>
            <person name="Yasuhara J.C."/>
            <person name="Wakimoto B.T."/>
            <person name="Myers E.W."/>
            <person name="Celniker S.E."/>
            <person name="Rubin G.M."/>
            <person name="Karpen G.H."/>
        </authorList>
    </citation>
    <scope>NUCLEOTIDE SEQUENCE [LARGE SCALE GENOMIC DNA]</scope>
    <source>
        <strain evidence="6">Berkeley</strain>
    </source>
</reference>
<reference evidence="3" key="8">
    <citation type="submission" date="2006-08" db="EMBL/GenBank/DDBJ databases">
        <authorList>
            <person name="Celniker S."/>
            <person name="Carlson J."/>
            <person name="Wan K."/>
            <person name="Frise E."/>
            <person name="Hoskins R."/>
            <person name="Park S."/>
            <person name="Svirskas R."/>
            <person name="Rubin G."/>
        </authorList>
    </citation>
    <scope>NUCLEOTIDE SEQUENCE</scope>
</reference>
<reference evidence="3" key="13">
    <citation type="journal article" date="2015" name="Genome Res.">
        <title>The Release 6 reference sequence of the Drosophila melanogaster genome.</title>
        <authorList>
            <person name="Hoskins R.A."/>
            <person name="Carlson J.W."/>
            <person name="Wan K.H."/>
            <person name="Park S."/>
            <person name="Mendez I."/>
            <person name="Galle S.E."/>
            <person name="Booth B.W."/>
            <person name="Pfeiffer B.D."/>
            <person name="George R.A."/>
            <person name="Svirskas R."/>
            <person name="Krzywinski M."/>
            <person name="Schein J."/>
            <person name="Accardo M.C."/>
            <person name="Damia E."/>
            <person name="Messina G."/>
            <person name="Mendez-Lago M."/>
            <person name="de Pablos B."/>
            <person name="Demakova O.V."/>
            <person name="Andreyeva E.N."/>
            <person name="Boldyreva L.V."/>
            <person name="Marra M."/>
            <person name="Carvalho A.B."/>
            <person name="Dimitri P."/>
            <person name="Villasante A."/>
            <person name="Zhimulev I.F."/>
            <person name="Rubin G.M."/>
            <person name="Karpen G.H."/>
            <person name="Celniker S.E."/>
        </authorList>
    </citation>
    <scope>NUCLEOTIDE SEQUENCE</scope>
</reference>
<reference evidence="3" key="12">
    <citation type="journal article" date="2015" name="G3 (Bethesda)">
        <title>Gene Model Annotations for Drosophila melanogaster: The Rule-Benders.</title>
        <authorList>
            <consortium name="FlyBase Consortium"/>
            <person name="Crosby M.A."/>
            <person name="Gramates L.S."/>
            <person name="Dos Santos G."/>
            <person name="Matthews B.B."/>
            <person name="St Pierre S.E."/>
            <person name="Zhou P."/>
            <person name="Schroeder A.J."/>
            <person name="Falls K."/>
            <person name="Emmert D.B."/>
            <person name="Russo S.M."/>
            <person name="Gelbart W.M."/>
            <person name="null"/>
        </authorList>
    </citation>
    <scope>NUCLEOTIDE SEQUENCE</scope>
</reference>
<keyword evidence="2" id="KW-0732">Signal</keyword>
<reference evidence="3" key="14">
    <citation type="submission" date="2023-12" db="EMBL/GenBank/DDBJ databases">
        <authorList>
            <consortium name="FlyBase"/>
        </authorList>
    </citation>
    <scope>NUCLEOTIDE SEQUENCE</scope>
</reference>
<dbReference type="AlphaFoldDB" id="Q6IJW6"/>
<dbReference type="OrthoDB" id="10558628at2759"/>